<evidence type="ECO:0000313" key="2">
    <source>
        <dbReference type="EMBL" id="TKA39227.1"/>
    </source>
</evidence>
<organism evidence="2 3">
    <name type="scientific">Friedmanniomyces endolithicus</name>
    <dbReference type="NCBI Taxonomy" id="329885"/>
    <lineage>
        <taxon>Eukaryota</taxon>
        <taxon>Fungi</taxon>
        <taxon>Dikarya</taxon>
        <taxon>Ascomycota</taxon>
        <taxon>Pezizomycotina</taxon>
        <taxon>Dothideomycetes</taxon>
        <taxon>Dothideomycetidae</taxon>
        <taxon>Mycosphaerellales</taxon>
        <taxon>Teratosphaeriaceae</taxon>
        <taxon>Friedmanniomyces</taxon>
    </lineage>
</organism>
<comment type="caution">
    <text evidence="2">The sequence shown here is derived from an EMBL/GenBank/DDBJ whole genome shotgun (WGS) entry which is preliminary data.</text>
</comment>
<sequence length="223" mass="25011">MPNLPFRSKKEEGFSGGRARDVQRNALLAEEFERRTPQQNAIGQSFRSGNYERHRPARADWSDTWEGSANSSHSDVIKQHRARDAEFQRRYREAMAPKAGPAGSMAGLAAPARHPLDMGPVPRRRFSSMVTPFRSRRWVPSSLYIHVGVRASREKVKLGVASPVPRRVQDPRVNHRGCDPAMTPRIFATSSRRRFGWSVSVMGLMLIPTGKMLVYSSAGSVDV</sequence>
<dbReference type="OrthoDB" id="3912290at2759"/>
<evidence type="ECO:0000313" key="3">
    <source>
        <dbReference type="Proteomes" id="UP000310066"/>
    </source>
</evidence>
<proteinExistence type="predicted"/>
<gene>
    <name evidence="2" type="ORF">B0A54_08536</name>
</gene>
<feature type="compositionally biased region" description="Basic and acidic residues" evidence="1">
    <location>
        <begin position="8"/>
        <end position="21"/>
    </location>
</feature>
<dbReference type="AlphaFoldDB" id="A0A4U0UTD3"/>
<accession>A0A4U0UTD3</accession>
<reference evidence="2 3" key="1">
    <citation type="submission" date="2017-03" db="EMBL/GenBank/DDBJ databases">
        <title>Genomes of endolithic fungi from Antarctica.</title>
        <authorList>
            <person name="Coleine C."/>
            <person name="Masonjones S."/>
            <person name="Stajich J.E."/>
        </authorList>
    </citation>
    <scope>NUCLEOTIDE SEQUENCE [LARGE SCALE GENOMIC DNA]</scope>
    <source>
        <strain evidence="2 3">CCFEE 5311</strain>
    </source>
</reference>
<protein>
    <submittedName>
        <fullName evidence="2">Uncharacterized protein</fullName>
    </submittedName>
</protein>
<dbReference type="EMBL" id="NAJP01000040">
    <property type="protein sequence ID" value="TKA39227.1"/>
    <property type="molecule type" value="Genomic_DNA"/>
</dbReference>
<dbReference type="Proteomes" id="UP000310066">
    <property type="component" value="Unassembled WGS sequence"/>
</dbReference>
<name>A0A4U0UTD3_9PEZI</name>
<evidence type="ECO:0000256" key="1">
    <source>
        <dbReference type="SAM" id="MobiDB-lite"/>
    </source>
</evidence>
<feature type="region of interest" description="Disordered" evidence="1">
    <location>
        <begin position="1"/>
        <end position="21"/>
    </location>
</feature>